<dbReference type="InterPro" id="IPR000049">
    <property type="entry name" value="ET-Flavoprotein_bsu_CS"/>
</dbReference>
<dbReference type="AlphaFoldDB" id="A0A7R9GQA9"/>
<evidence type="ECO:0000256" key="4">
    <source>
        <dbReference type="ARBA" id="ARBA00022448"/>
    </source>
</evidence>
<dbReference type="SMART" id="SM00893">
    <property type="entry name" value="ETF"/>
    <property type="match status" value="1"/>
</dbReference>
<dbReference type="GO" id="GO:0033539">
    <property type="term" value="P:fatty acid beta-oxidation using acyl-CoA dehydrogenase"/>
    <property type="evidence" value="ECO:0007669"/>
    <property type="project" value="TreeGrafter"/>
</dbReference>
<dbReference type="Pfam" id="PF01012">
    <property type="entry name" value="ETF"/>
    <property type="match status" value="2"/>
</dbReference>
<sequence length="320" mass="35044">MARVLVGVKRVIDYAVKIRVKPDKTGVVTSGVKHSMNPFDEIAVEEAIRLKERKVAQEVVAVSCGPTQAQVNWDTEKVAGFGREHAALNRLQPTRGRAALIGRSKLVTSPEALVLSDLLVTGRLEFPGFIENTFSLKRHLRTALAMGVDRGIHVEVSDSEYESLQPIHISKILAKIAQDEKADLVIVGKQAIDDDANQTAQMTAAFLDWPQGTFASKLEKIDDKLTVTREVDGGLETIQIKMPAVISADLRLNEPRYATLPNIMKAKKKPIKKLTLSDLGVDTTPRIEVVSVEDPPTRQAGVVLADVDQLIVKLKEGGHI</sequence>
<dbReference type="Gene3D" id="3.40.50.620">
    <property type="entry name" value="HUPs"/>
    <property type="match status" value="2"/>
</dbReference>
<dbReference type="InterPro" id="IPR014729">
    <property type="entry name" value="Rossmann-like_a/b/a_fold"/>
</dbReference>
<dbReference type="InterPro" id="IPR033948">
    <property type="entry name" value="ETF_beta_N"/>
</dbReference>
<evidence type="ECO:0000256" key="3">
    <source>
        <dbReference type="ARBA" id="ARBA00016797"/>
    </source>
</evidence>
<evidence type="ECO:0000256" key="2">
    <source>
        <dbReference type="ARBA" id="ARBA00007557"/>
    </source>
</evidence>
<comment type="subunit">
    <text evidence="7">Heterodimer composed of ETFA and ETFB. Identified in a complex that contains ETFA, ETFB and ETFRF1. Interacts with ACADM.</text>
</comment>
<accession>A0A7R9GQA9</accession>
<comment type="function">
    <text evidence="6">Heterodimeric electron transfer flavoprotein that accepts electrons from several mitochondrial dehydrogenases, including acyl-CoA dehydrogenases, glutaryl-CoA and sarcosine dehydrogenase. It transfers the electrons to the main mitochondrial respiratory chain via ETF-ubiquinone oxidoreductase. Required for normal mitochondrial fatty acid oxidation and normal amino acid metabolism. ETFB binds an AMP molecule that probably has a purely structural role.</text>
</comment>
<comment type="similarity">
    <text evidence="2">Belongs to the ETF beta-subunit/FixA family.</text>
</comment>
<evidence type="ECO:0000256" key="5">
    <source>
        <dbReference type="ARBA" id="ARBA00022982"/>
    </source>
</evidence>
<dbReference type="GO" id="GO:0005759">
    <property type="term" value="C:mitochondrial matrix"/>
    <property type="evidence" value="ECO:0007669"/>
    <property type="project" value="UniProtKB-SubCell"/>
</dbReference>
<comment type="subcellular location">
    <subcellularLocation>
        <location evidence="1">Mitochondrion matrix</location>
    </subcellularLocation>
</comment>
<dbReference type="PANTHER" id="PTHR21294">
    <property type="entry name" value="ELECTRON TRANSFER FLAVOPROTEIN BETA-SUBUNIT"/>
    <property type="match status" value="1"/>
</dbReference>
<organism evidence="9">
    <name type="scientific">Timema cristinae</name>
    <name type="common">Walking stick</name>
    <dbReference type="NCBI Taxonomy" id="61476"/>
    <lineage>
        <taxon>Eukaryota</taxon>
        <taxon>Metazoa</taxon>
        <taxon>Ecdysozoa</taxon>
        <taxon>Arthropoda</taxon>
        <taxon>Hexapoda</taxon>
        <taxon>Insecta</taxon>
        <taxon>Pterygota</taxon>
        <taxon>Neoptera</taxon>
        <taxon>Polyneoptera</taxon>
        <taxon>Phasmatodea</taxon>
        <taxon>Timematodea</taxon>
        <taxon>Timematoidea</taxon>
        <taxon>Timematidae</taxon>
        <taxon>Timema</taxon>
    </lineage>
</organism>
<keyword evidence="5" id="KW-0249">Electron transport</keyword>
<evidence type="ECO:0000256" key="7">
    <source>
        <dbReference type="ARBA" id="ARBA00046893"/>
    </source>
</evidence>
<dbReference type="SUPFAM" id="SSF52402">
    <property type="entry name" value="Adenine nucleotide alpha hydrolases-like"/>
    <property type="match status" value="2"/>
</dbReference>
<gene>
    <name evidence="9" type="ORF">TCEB3V08_LOCUS1477</name>
</gene>
<dbReference type="InterPro" id="IPR012255">
    <property type="entry name" value="ETF_b"/>
</dbReference>
<dbReference type="PANTHER" id="PTHR21294:SF8">
    <property type="entry name" value="ELECTRON TRANSFER FLAVOPROTEIN SUBUNIT BETA"/>
    <property type="match status" value="1"/>
</dbReference>
<evidence type="ECO:0000256" key="1">
    <source>
        <dbReference type="ARBA" id="ARBA00004305"/>
    </source>
</evidence>
<evidence type="ECO:0000313" key="9">
    <source>
        <dbReference type="EMBL" id="CAD7393508.1"/>
    </source>
</evidence>
<feature type="domain" description="Electron transfer flavoprotein alpha/beta-subunit N-terminal" evidence="8">
    <location>
        <begin position="24"/>
        <end position="283"/>
    </location>
</feature>
<dbReference type="PROSITE" id="PS01065">
    <property type="entry name" value="ETF_BETA"/>
    <property type="match status" value="1"/>
</dbReference>
<keyword evidence="4" id="KW-0813">Transport</keyword>
<dbReference type="FunFam" id="3.40.50.620:FF:000011">
    <property type="entry name" value="Electron transfer flavoprotein subunit beta"/>
    <property type="match status" value="1"/>
</dbReference>
<dbReference type="InterPro" id="IPR014730">
    <property type="entry name" value="ETF_a/b_N"/>
</dbReference>
<evidence type="ECO:0000259" key="8">
    <source>
        <dbReference type="SMART" id="SM00893"/>
    </source>
</evidence>
<protein>
    <recommendedName>
        <fullName evidence="3">Electron transfer flavoprotein subunit beta</fullName>
    </recommendedName>
</protein>
<evidence type="ECO:0000256" key="6">
    <source>
        <dbReference type="ARBA" id="ARBA00045835"/>
    </source>
</evidence>
<reference evidence="9" key="1">
    <citation type="submission" date="2020-11" db="EMBL/GenBank/DDBJ databases">
        <authorList>
            <person name="Tran Van P."/>
        </authorList>
    </citation>
    <scope>NUCLEOTIDE SEQUENCE</scope>
</reference>
<dbReference type="EMBL" id="OC316738">
    <property type="protein sequence ID" value="CAD7393508.1"/>
    <property type="molecule type" value="Genomic_DNA"/>
</dbReference>
<name>A0A7R9GQA9_TIMCR</name>
<dbReference type="CDD" id="cd01714">
    <property type="entry name" value="ETF_beta"/>
    <property type="match status" value="1"/>
</dbReference>
<dbReference type="GO" id="GO:0009063">
    <property type="term" value="P:amino acid catabolic process"/>
    <property type="evidence" value="ECO:0007669"/>
    <property type="project" value="TreeGrafter"/>
</dbReference>
<proteinExistence type="inferred from homology"/>
<dbReference type="GO" id="GO:0009055">
    <property type="term" value="F:electron transfer activity"/>
    <property type="evidence" value="ECO:0007669"/>
    <property type="project" value="InterPro"/>
</dbReference>